<evidence type="ECO:0000256" key="9">
    <source>
        <dbReference type="PROSITE-ProRule" id="PRU00076"/>
    </source>
</evidence>
<dbReference type="AlphaFoldDB" id="A0A7R8ZPT9"/>
<sequence>MFSRGTSFQVFVLWWTSSVIPFSNAATTLTLVVDPWLSEYLTSVVDSNGFILDVRGIKTIPTVPQESVEIFRILFPEVNTSFSAHLYRRPEQMSLSLKYGNPDEMMEQTFPMGSASLTDDNVVIKVIQDQTKPGSFCVWLGCTSLGEILTPVTLRTIWAEVTAASSRRSSVKESIQLLRLTEIPVRIWRGTEEMELFRQNGCLPKEYEESVSNFVMQSDTNDLFGAYRRGRGDIPYISNDMNSDDLKLMARLGEELIISVKNLIQEIMKARMDMDAMREIIQNCEACKTAPCCDRKQCPPGFTGDGDTCTPLGLCDTNPCYPGVPCMNLDVAPYFRCGPCPRGFTGNGTTCFDIDECSMALPCDPRATCYNTVPGFRCGPCPPGFTGDSGVGGVGLDMAQYTQQVCYDINECNNGNNGGCVPNSQCINFEGGYRCGACYEGYIGNQTFGCFERPGVCPDGTLCDSNAECYRTLNSPIYRCRCNIGWAGDGKMCGRDSDLDRWPDYDLGCEDIRCRRDNCPSIPNSGQEDADKDGFGDACDEDADGDLIPNTPDNCPLVPNPNQEDSDAGGQGDRQGDACDNCPTIPNIDQEDTDGDGIGDVCDSDIDEDGVPNEMDNCVRTPNPDQLDTDGDGIGNVCDNCPTVSNPDQMDQDQDLIGDVCDNDLDPDKDGVPLGFDNCPDVANAGQHDADEDGIGDMCDNDADNDMILNFRDNCWLVPNTDQIDSDGNGIGDACEEDFDGDTFPDFMDNCPNNSKIYATDFRTYQTIVLDPEGDSQIDPYWVIYNNGAEIVQTMNSDPGLAVGFHRFGGVDFEGTFFVDSEVDDDYVGFVFSYQDNSQFYCVMWKKNTQTYWQAKPFRAVAEPGIQLKVVQSESGPGQILRNSLWHTGDTPSQVRLLWKDPRNVGWKERVAYRWLLLHRPKIGLIRLQIFEGENMVADSGNIYDGTLRGGRLGVFCFSQEFIIWSDLVYRCNDDLPAPIYRELPPNLRSEVSIDRRRPPQAEDGL</sequence>
<evidence type="ECO:0000256" key="5">
    <source>
        <dbReference type="ARBA" id="ARBA00022837"/>
    </source>
</evidence>
<comment type="caution">
    <text evidence="9">Lacks conserved residue(s) required for the propagation of feature annotation.</text>
</comment>
<evidence type="ECO:0000256" key="12">
    <source>
        <dbReference type="SAM" id="SignalP"/>
    </source>
</evidence>
<feature type="signal peptide" evidence="12">
    <location>
        <begin position="1"/>
        <end position="25"/>
    </location>
</feature>
<dbReference type="Pfam" id="PF07645">
    <property type="entry name" value="EGF_CA"/>
    <property type="match status" value="2"/>
</dbReference>
<evidence type="ECO:0000256" key="11">
    <source>
        <dbReference type="SAM" id="MobiDB-lite"/>
    </source>
</evidence>
<dbReference type="FunFam" id="4.10.1080.10:FF:000004">
    <property type="entry name" value="Cartilage oligomeric matrix protein"/>
    <property type="match status" value="1"/>
</dbReference>
<feature type="repeat" description="TSP type-3" evidence="10">
    <location>
        <begin position="724"/>
        <end position="759"/>
    </location>
</feature>
<evidence type="ECO:0000256" key="7">
    <source>
        <dbReference type="ARBA" id="ARBA00023157"/>
    </source>
</evidence>
<dbReference type="InterPro" id="IPR013320">
    <property type="entry name" value="ConA-like_dom_sf"/>
</dbReference>
<dbReference type="GO" id="GO:0007155">
    <property type="term" value="P:cell adhesion"/>
    <property type="evidence" value="ECO:0007669"/>
    <property type="project" value="UniProtKB-KW"/>
</dbReference>
<feature type="region of interest" description="Disordered" evidence="11">
    <location>
        <begin position="524"/>
        <end position="599"/>
    </location>
</feature>
<dbReference type="Gene3D" id="4.10.1080.10">
    <property type="entry name" value="TSP type-3 repeat"/>
    <property type="match status" value="3"/>
</dbReference>
<evidence type="ECO:0000256" key="3">
    <source>
        <dbReference type="ARBA" id="ARBA00022729"/>
    </source>
</evidence>
<keyword evidence="5 10" id="KW-0106">Calcium</keyword>
<dbReference type="InterPro" id="IPR017897">
    <property type="entry name" value="Thrombospondin_3_rpt"/>
</dbReference>
<dbReference type="Pfam" id="PF05735">
    <property type="entry name" value="TSP_C"/>
    <property type="match status" value="1"/>
</dbReference>
<feature type="repeat" description="TSP type-3" evidence="10">
    <location>
        <begin position="528"/>
        <end position="563"/>
    </location>
</feature>
<dbReference type="GO" id="GO:0005576">
    <property type="term" value="C:extracellular region"/>
    <property type="evidence" value="ECO:0007669"/>
    <property type="project" value="InterPro"/>
</dbReference>
<keyword evidence="6" id="KW-0130">Cell adhesion</keyword>
<evidence type="ECO:0000313" key="13">
    <source>
        <dbReference type="EMBL" id="CAD7232627.1"/>
    </source>
</evidence>
<dbReference type="FunFam" id="4.10.1080.10:FF:000001">
    <property type="entry name" value="Thrombospondin 3"/>
    <property type="match status" value="1"/>
</dbReference>
<dbReference type="GO" id="GO:0005509">
    <property type="term" value="F:calcium ion binding"/>
    <property type="evidence" value="ECO:0007669"/>
    <property type="project" value="UniProtKB-UniRule"/>
</dbReference>
<dbReference type="FunFam" id="2.60.120.200:FF:000002">
    <property type="entry name" value="Thrombospondin 3"/>
    <property type="match status" value="1"/>
</dbReference>
<comment type="similarity">
    <text evidence="1">Belongs to the thrombospondin family.</text>
</comment>
<dbReference type="PROSITE" id="PS01187">
    <property type="entry name" value="EGF_CA"/>
    <property type="match status" value="2"/>
</dbReference>
<dbReference type="SUPFAM" id="SSF103647">
    <property type="entry name" value="TSP type-3 repeat"/>
    <property type="match status" value="3"/>
</dbReference>
<keyword evidence="3 12" id="KW-0732">Signal</keyword>
<feature type="repeat" description="TSP type-3" evidence="10">
    <location>
        <begin position="688"/>
        <end position="723"/>
    </location>
</feature>
<protein>
    <submittedName>
        <fullName evidence="13">Uncharacterized protein</fullName>
    </submittedName>
</protein>
<gene>
    <name evidence="13" type="ORF">CTOB1V02_LOCUS10459</name>
</gene>
<dbReference type="PROSITE" id="PS01186">
    <property type="entry name" value="EGF_2"/>
    <property type="match status" value="1"/>
</dbReference>
<dbReference type="PROSITE" id="PS51236">
    <property type="entry name" value="TSP_CTER"/>
    <property type="match status" value="1"/>
</dbReference>
<dbReference type="InterPro" id="IPR009030">
    <property type="entry name" value="Growth_fac_rcpt_cys_sf"/>
</dbReference>
<evidence type="ECO:0000256" key="1">
    <source>
        <dbReference type="ARBA" id="ARBA00009456"/>
    </source>
</evidence>
<accession>A0A7R8ZPT9</accession>
<evidence type="ECO:0000256" key="6">
    <source>
        <dbReference type="ARBA" id="ARBA00022889"/>
    </source>
</evidence>
<dbReference type="OrthoDB" id="14563at2759"/>
<evidence type="ECO:0000256" key="4">
    <source>
        <dbReference type="ARBA" id="ARBA00022737"/>
    </source>
</evidence>
<evidence type="ECO:0000256" key="8">
    <source>
        <dbReference type="ARBA" id="ARBA00023180"/>
    </source>
</evidence>
<reference evidence="13" key="1">
    <citation type="submission" date="2020-11" db="EMBL/GenBank/DDBJ databases">
        <authorList>
            <person name="Tran Van P."/>
        </authorList>
    </citation>
    <scope>NUCLEOTIDE SEQUENCE</scope>
</reference>
<dbReference type="PANTHER" id="PTHR10199:SF100">
    <property type="entry name" value="THROMBOSPONDIN, ISOFORM A"/>
    <property type="match status" value="1"/>
</dbReference>
<keyword evidence="7 9" id="KW-1015">Disulfide bond</keyword>
<keyword evidence="4" id="KW-0677">Repeat</keyword>
<keyword evidence="8" id="KW-0325">Glycoprotein</keyword>
<feature type="repeat" description="TSP type-3" evidence="10">
    <location>
        <begin position="591"/>
        <end position="626"/>
    </location>
</feature>
<feature type="chain" id="PRO_5043882238" evidence="12">
    <location>
        <begin position="26"/>
        <end position="1006"/>
    </location>
</feature>
<dbReference type="InterPro" id="IPR028974">
    <property type="entry name" value="TSP_type-3_rpt"/>
</dbReference>
<dbReference type="PROSITE" id="PS51234">
    <property type="entry name" value="TSP3"/>
    <property type="match status" value="4"/>
</dbReference>
<name>A0A7R8ZPT9_9CRUS</name>
<dbReference type="InterPro" id="IPR000742">
    <property type="entry name" value="EGF"/>
</dbReference>
<dbReference type="Gene3D" id="2.10.25.10">
    <property type="entry name" value="Laminin"/>
    <property type="match status" value="3"/>
</dbReference>
<dbReference type="EMBL" id="OB664897">
    <property type="protein sequence ID" value="CAD7232627.1"/>
    <property type="molecule type" value="Genomic_DNA"/>
</dbReference>
<dbReference type="InterPro" id="IPR049883">
    <property type="entry name" value="NOTCH1_EGF-like"/>
</dbReference>
<dbReference type="FunFam" id="2.10.25.10:FF:000027">
    <property type="entry name" value="Thrombospondin 3"/>
    <property type="match status" value="1"/>
</dbReference>
<dbReference type="Pfam" id="PF02412">
    <property type="entry name" value="TSP_3"/>
    <property type="match status" value="6"/>
</dbReference>
<feature type="disulfide bond" evidence="9">
    <location>
        <begin position="463"/>
        <end position="480"/>
    </location>
</feature>
<dbReference type="FunFam" id="4.10.1080.10:FF:000002">
    <property type="entry name" value="Thrombospondin 3"/>
    <property type="match status" value="1"/>
</dbReference>
<keyword evidence="2 9" id="KW-0245">EGF-like domain</keyword>
<dbReference type="InterPro" id="IPR018097">
    <property type="entry name" value="EGF_Ca-bd_CS"/>
</dbReference>
<dbReference type="InterPro" id="IPR001881">
    <property type="entry name" value="EGF-like_Ca-bd_dom"/>
</dbReference>
<dbReference type="InterPro" id="IPR008859">
    <property type="entry name" value="Thrombospondin_C"/>
</dbReference>
<dbReference type="PROSITE" id="PS50026">
    <property type="entry name" value="EGF_3"/>
    <property type="match status" value="2"/>
</dbReference>
<dbReference type="SUPFAM" id="SSF57184">
    <property type="entry name" value="Growth factor receptor domain"/>
    <property type="match status" value="1"/>
</dbReference>
<dbReference type="FunFam" id="2.10.25.10:FF:000025">
    <property type="entry name" value="Thrombospondin 3"/>
    <property type="match status" value="1"/>
</dbReference>
<feature type="compositionally biased region" description="Acidic residues" evidence="11">
    <location>
        <begin position="589"/>
        <end position="599"/>
    </location>
</feature>
<dbReference type="PANTHER" id="PTHR10199">
    <property type="entry name" value="THROMBOSPONDIN"/>
    <property type="match status" value="1"/>
</dbReference>
<dbReference type="CDD" id="cd00054">
    <property type="entry name" value="EGF_CA"/>
    <property type="match status" value="2"/>
</dbReference>
<proteinExistence type="inferred from homology"/>
<dbReference type="SMART" id="SM00181">
    <property type="entry name" value="EGF"/>
    <property type="match status" value="4"/>
</dbReference>
<dbReference type="Gene3D" id="2.60.120.200">
    <property type="match status" value="1"/>
</dbReference>
<organism evidence="13">
    <name type="scientific">Cyprideis torosa</name>
    <dbReference type="NCBI Taxonomy" id="163714"/>
    <lineage>
        <taxon>Eukaryota</taxon>
        <taxon>Metazoa</taxon>
        <taxon>Ecdysozoa</taxon>
        <taxon>Arthropoda</taxon>
        <taxon>Crustacea</taxon>
        <taxon>Oligostraca</taxon>
        <taxon>Ostracoda</taxon>
        <taxon>Podocopa</taxon>
        <taxon>Podocopida</taxon>
        <taxon>Cytherocopina</taxon>
        <taxon>Cytheroidea</taxon>
        <taxon>Cytherideidae</taxon>
        <taxon>Cyprideis</taxon>
    </lineage>
</organism>
<dbReference type="SUPFAM" id="SSF49899">
    <property type="entry name" value="Concanavalin A-like lectins/glucanases"/>
    <property type="match status" value="1"/>
</dbReference>
<dbReference type="SMART" id="SM00179">
    <property type="entry name" value="EGF_CA"/>
    <property type="match status" value="3"/>
</dbReference>
<evidence type="ECO:0000256" key="10">
    <source>
        <dbReference type="PROSITE-ProRule" id="PRU00634"/>
    </source>
</evidence>
<dbReference type="InterPro" id="IPR003367">
    <property type="entry name" value="Thrombospondin_3-like_rpt"/>
</dbReference>
<evidence type="ECO:0000256" key="2">
    <source>
        <dbReference type="ARBA" id="ARBA00022536"/>
    </source>
</evidence>